<organism evidence="1 2">
    <name type="scientific">Hydnum rufescens UP504</name>
    <dbReference type="NCBI Taxonomy" id="1448309"/>
    <lineage>
        <taxon>Eukaryota</taxon>
        <taxon>Fungi</taxon>
        <taxon>Dikarya</taxon>
        <taxon>Basidiomycota</taxon>
        <taxon>Agaricomycotina</taxon>
        <taxon>Agaricomycetes</taxon>
        <taxon>Cantharellales</taxon>
        <taxon>Hydnaceae</taxon>
        <taxon>Hydnum</taxon>
    </lineage>
</organism>
<accession>A0A9P6DRE2</accession>
<gene>
    <name evidence="1" type="ORF">BS47DRAFT_1302932</name>
</gene>
<dbReference type="Proteomes" id="UP000886523">
    <property type="component" value="Unassembled WGS sequence"/>
</dbReference>
<feature type="non-terminal residue" evidence="1">
    <location>
        <position position="149"/>
    </location>
</feature>
<name>A0A9P6DRE2_9AGAM</name>
<reference evidence="1" key="1">
    <citation type="journal article" date="2020" name="Nat. Commun.">
        <title>Large-scale genome sequencing of mycorrhizal fungi provides insights into the early evolution of symbiotic traits.</title>
        <authorList>
            <person name="Miyauchi S."/>
            <person name="Kiss E."/>
            <person name="Kuo A."/>
            <person name="Drula E."/>
            <person name="Kohler A."/>
            <person name="Sanchez-Garcia M."/>
            <person name="Morin E."/>
            <person name="Andreopoulos B."/>
            <person name="Barry K.W."/>
            <person name="Bonito G."/>
            <person name="Buee M."/>
            <person name="Carver A."/>
            <person name="Chen C."/>
            <person name="Cichocki N."/>
            <person name="Clum A."/>
            <person name="Culley D."/>
            <person name="Crous P.W."/>
            <person name="Fauchery L."/>
            <person name="Girlanda M."/>
            <person name="Hayes R.D."/>
            <person name="Keri Z."/>
            <person name="LaButti K."/>
            <person name="Lipzen A."/>
            <person name="Lombard V."/>
            <person name="Magnuson J."/>
            <person name="Maillard F."/>
            <person name="Murat C."/>
            <person name="Nolan M."/>
            <person name="Ohm R.A."/>
            <person name="Pangilinan J."/>
            <person name="Pereira M.F."/>
            <person name="Perotto S."/>
            <person name="Peter M."/>
            <person name="Pfister S."/>
            <person name="Riley R."/>
            <person name="Sitrit Y."/>
            <person name="Stielow J.B."/>
            <person name="Szollosi G."/>
            <person name="Zifcakova L."/>
            <person name="Stursova M."/>
            <person name="Spatafora J.W."/>
            <person name="Tedersoo L."/>
            <person name="Vaario L.M."/>
            <person name="Yamada A."/>
            <person name="Yan M."/>
            <person name="Wang P."/>
            <person name="Xu J."/>
            <person name="Bruns T."/>
            <person name="Baldrian P."/>
            <person name="Vilgalys R."/>
            <person name="Dunand C."/>
            <person name="Henrissat B."/>
            <person name="Grigoriev I.V."/>
            <person name="Hibbett D."/>
            <person name="Nagy L.G."/>
            <person name="Martin F.M."/>
        </authorList>
    </citation>
    <scope>NUCLEOTIDE SEQUENCE</scope>
    <source>
        <strain evidence="1">UP504</strain>
    </source>
</reference>
<proteinExistence type="predicted"/>
<dbReference type="OrthoDB" id="10261556at2759"/>
<protein>
    <submittedName>
        <fullName evidence="1">Uncharacterized protein</fullName>
    </submittedName>
</protein>
<sequence>MTEVDPGYCFASSHNQNIQSLRYLSLLAKDNAEWVYTRRGGKVEWKHVKVTLWMSKAQELNELLLVLMHMGGGQPARGKELFPTLYRNKQNVHRSLFVSPMGITWIINYNKTNSKQGQEKVIPRFAEGRLGQVLLKYFVHVRPSEEVFA</sequence>
<evidence type="ECO:0000313" key="2">
    <source>
        <dbReference type="Proteomes" id="UP000886523"/>
    </source>
</evidence>
<evidence type="ECO:0000313" key="1">
    <source>
        <dbReference type="EMBL" id="KAF9508359.1"/>
    </source>
</evidence>
<dbReference type="AlphaFoldDB" id="A0A9P6DRE2"/>
<comment type="caution">
    <text evidence="1">The sequence shown here is derived from an EMBL/GenBank/DDBJ whole genome shotgun (WGS) entry which is preliminary data.</text>
</comment>
<keyword evidence="2" id="KW-1185">Reference proteome</keyword>
<dbReference type="EMBL" id="MU129060">
    <property type="protein sequence ID" value="KAF9508359.1"/>
    <property type="molecule type" value="Genomic_DNA"/>
</dbReference>